<dbReference type="EMBL" id="HBGK01001362">
    <property type="protein sequence ID" value="CAD9271820.1"/>
    <property type="molecule type" value="Transcribed_RNA"/>
</dbReference>
<comment type="function">
    <text evidence="1">The proteasome is a multicatalytic proteinase complex which is characterized by its ability to cleave peptides with Arg, Phe, Tyr, Leu, and Glu adjacent to the leaving group at neutral or slightly basic pH. The proteasome has an ATP-dependent proteolytic activity.</text>
</comment>
<dbReference type="InterPro" id="IPR050115">
    <property type="entry name" value="Proteasome_alpha"/>
</dbReference>
<evidence type="ECO:0000256" key="5">
    <source>
        <dbReference type="PROSITE-ProRule" id="PRU00808"/>
    </source>
</evidence>
<organism evidence="9">
    <name type="scientific">Grammatophora oceanica</name>
    <dbReference type="NCBI Taxonomy" id="210454"/>
    <lineage>
        <taxon>Eukaryota</taxon>
        <taxon>Sar</taxon>
        <taxon>Stramenopiles</taxon>
        <taxon>Ochrophyta</taxon>
        <taxon>Bacillariophyta</taxon>
        <taxon>Fragilariophyceae</taxon>
        <taxon>Fragilariophycidae</taxon>
        <taxon>Rhabdonematales</taxon>
        <taxon>Grammatophoraceae</taxon>
        <taxon>Grammatophora</taxon>
    </lineage>
</organism>
<dbReference type="InterPro" id="IPR016050">
    <property type="entry name" value="Proteasome_bsu_CS"/>
</dbReference>
<dbReference type="GO" id="GO:0005634">
    <property type="term" value="C:nucleus"/>
    <property type="evidence" value="ECO:0007669"/>
    <property type="project" value="UniProtKB-SubCell"/>
</dbReference>
<comment type="subcellular location">
    <subcellularLocation>
        <location evidence="6">Cytoplasm</location>
    </subcellularLocation>
    <subcellularLocation>
        <location evidence="6">Nucleus</location>
    </subcellularLocation>
</comment>
<comment type="subunit">
    <text evidence="6">The 26S proteasome consists of a 20S proteasome core and two 19S regulatory subunits.</text>
</comment>
<dbReference type="Gene3D" id="3.60.20.10">
    <property type="entry name" value="Glutamine Phosphoribosylpyrophosphate, subunit 1, domain 1"/>
    <property type="match status" value="1"/>
</dbReference>
<dbReference type="InterPro" id="IPR029055">
    <property type="entry name" value="Ntn_hydrolases_N"/>
</dbReference>
<proteinExistence type="inferred from homology"/>
<feature type="compositionally biased region" description="Acidic residues" evidence="7">
    <location>
        <begin position="189"/>
        <end position="200"/>
    </location>
</feature>
<dbReference type="SUPFAM" id="SSF56235">
    <property type="entry name" value="N-terminal nucleophile aminohydrolases (Ntn hydrolases)"/>
    <property type="match status" value="1"/>
</dbReference>
<sequence>MARRYDSSTTTFSPEGRLHQVEYAIEAINNAGTCVGILAKDGIVMASERRITSGLLAPAKTSEKTYKLCNHSACNVAGLTADANILIDQARLRAGRYQYQYQEPIPVEQLVEHVCNYKQSYTQYGGLRPFGVAFLFAGYDDQFGFQLYQSDPSGNYSGWKATVIGANNQAGKSLLKNEYAPKKDKKDEGEETKEDEEDTTMPDIDGALRLAVKVLNKTMDGTAAAAEKMELFRMTYDPKTEKCIHHILTKAEAQAIIDAVEAESSSSGDS</sequence>
<evidence type="ECO:0000256" key="7">
    <source>
        <dbReference type="SAM" id="MobiDB-lite"/>
    </source>
</evidence>
<evidence type="ECO:0000256" key="3">
    <source>
        <dbReference type="ARBA" id="ARBA00022942"/>
    </source>
</evidence>
<dbReference type="GO" id="GO:0006511">
    <property type="term" value="P:ubiquitin-dependent protein catabolic process"/>
    <property type="evidence" value="ECO:0007669"/>
    <property type="project" value="InterPro"/>
</dbReference>
<feature type="domain" description="Proteasome alpha-type subunits" evidence="8">
    <location>
        <begin position="5"/>
        <end position="27"/>
    </location>
</feature>
<dbReference type="FunFam" id="3.60.20.10:FF:000031">
    <property type="entry name" value="Proteasome subunit alpha type"/>
    <property type="match status" value="1"/>
</dbReference>
<dbReference type="InterPro" id="IPR001353">
    <property type="entry name" value="Proteasome_sua/b"/>
</dbReference>
<gene>
    <name evidence="9" type="ORF">GOCE00092_LOCUS725</name>
</gene>
<dbReference type="GO" id="GO:0005737">
    <property type="term" value="C:cytoplasm"/>
    <property type="evidence" value="ECO:0007669"/>
    <property type="project" value="UniProtKB-SubCell"/>
</dbReference>
<keyword evidence="2 6" id="KW-0963">Cytoplasm</keyword>
<keyword evidence="3 5" id="KW-0647">Proteasome</keyword>
<dbReference type="Pfam" id="PF00227">
    <property type="entry name" value="Proteasome"/>
    <property type="match status" value="1"/>
</dbReference>
<dbReference type="AlphaFoldDB" id="A0A7S1UNW8"/>
<dbReference type="PANTHER" id="PTHR11599">
    <property type="entry name" value="PROTEASOME SUBUNIT ALPHA/BETA"/>
    <property type="match status" value="1"/>
</dbReference>
<evidence type="ECO:0000313" key="9">
    <source>
        <dbReference type="EMBL" id="CAD9271820.1"/>
    </source>
</evidence>
<dbReference type="PROSITE" id="PS51475">
    <property type="entry name" value="PROTEASOME_ALPHA_2"/>
    <property type="match status" value="1"/>
</dbReference>
<name>A0A7S1UNW8_9STRA</name>
<reference evidence="9" key="1">
    <citation type="submission" date="2021-01" db="EMBL/GenBank/DDBJ databases">
        <authorList>
            <person name="Corre E."/>
            <person name="Pelletier E."/>
            <person name="Niang G."/>
            <person name="Scheremetjew M."/>
            <person name="Finn R."/>
            <person name="Kale V."/>
            <person name="Holt S."/>
            <person name="Cochrane G."/>
            <person name="Meng A."/>
            <person name="Brown T."/>
            <person name="Cohen L."/>
        </authorList>
    </citation>
    <scope>NUCLEOTIDE SEQUENCE</scope>
    <source>
        <strain evidence="9">CCMP 410</strain>
    </source>
</reference>
<dbReference type="InterPro" id="IPR000426">
    <property type="entry name" value="Proteasome_asu_N"/>
</dbReference>
<evidence type="ECO:0000256" key="6">
    <source>
        <dbReference type="RuleBase" id="RU000551"/>
    </source>
</evidence>
<evidence type="ECO:0000256" key="4">
    <source>
        <dbReference type="ARBA" id="ARBA00023242"/>
    </source>
</evidence>
<dbReference type="InterPro" id="IPR023332">
    <property type="entry name" value="Proteasome_alpha-type"/>
</dbReference>
<dbReference type="PROSITE" id="PS00388">
    <property type="entry name" value="PROTEASOME_ALPHA_1"/>
    <property type="match status" value="1"/>
</dbReference>
<protein>
    <recommendedName>
        <fullName evidence="6">Proteasome subunit alpha type</fullName>
    </recommendedName>
</protein>
<keyword evidence="4 6" id="KW-0539">Nucleus</keyword>
<evidence type="ECO:0000256" key="1">
    <source>
        <dbReference type="ARBA" id="ARBA00002000"/>
    </source>
</evidence>
<accession>A0A7S1UNW8</accession>
<dbReference type="GO" id="GO:0019773">
    <property type="term" value="C:proteasome core complex, alpha-subunit complex"/>
    <property type="evidence" value="ECO:0007669"/>
    <property type="project" value="UniProtKB-UniRule"/>
</dbReference>
<comment type="similarity">
    <text evidence="5 6">Belongs to the peptidase T1A family.</text>
</comment>
<evidence type="ECO:0000259" key="8">
    <source>
        <dbReference type="PROSITE" id="PS00388"/>
    </source>
</evidence>
<dbReference type="SMART" id="SM00948">
    <property type="entry name" value="Proteasome_A_N"/>
    <property type="match status" value="1"/>
</dbReference>
<feature type="region of interest" description="Disordered" evidence="7">
    <location>
        <begin position="175"/>
        <end position="200"/>
    </location>
</feature>
<evidence type="ECO:0000256" key="2">
    <source>
        <dbReference type="ARBA" id="ARBA00022490"/>
    </source>
</evidence>
<dbReference type="Pfam" id="PF10584">
    <property type="entry name" value="Proteasome_A_N"/>
    <property type="match status" value="1"/>
</dbReference>
<feature type="compositionally biased region" description="Basic and acidic residues" evidence="7">
    <location>
        <begin position="179"/>
        <end position="188"/>
    </location>
</feature>
<dbReference type="PROSITE" id="PS00854">
    <property type="entry name" value="PROTEASOME_BETA_1"/>
    <property type="match status" value="1"/>
</dbReference>